<dbReference type="PANTHER" id="PTHR11410:SF0">
    <property type="entry name" value="ATP SYNTHASE SUBUNIT A"/>
    <property type="match status" value="1"/>
</dbReference>
<keyword evidence="9 11" id="KW-0472">Membrane</keyword>
<accession>A0A5B1LNC9</accession>
<dbReference type="CDD" id="cd00310">
    <property type="entry name" value="ATP-synt_Fo_a_6"/>
    <property type="match status" value="1"/>
</dbReference>
<dbReference type="SUPFAM" id="SSF81336">
    <property type="entry name" value="F1F0 ATP synthase subunit A"/>
    <property type="match status" value="1"/>
</dbReference>
<evidence type="ECO:0000256" key="8">
    <source>
        <dbReference type="ARBA" id="ARBA00023065"/>
    </source>
</evidence>
<evidence type="ECO:0000256" key="3">
    <source>
        <dbReference type="ARBA" id="ARBA00022448"/>
    </source>
</evidence>
<reference evidence="13 14" key="2">
    <citation type="submission" date="2019-09" db="EMBL/GenBank/DDBJ databases">
        <authorList>
            <person name="Jin C."/>
        </authorList>
    </citation>
    <scope>NUCLEOTIDE SEQUENCE [LARGE SCALE GENOMIC DNA]</scope>
    <source>
        <strain evidence="13 14">BN130099</strain>
    </source>
</reference>
<evidence type="ECO:0000256" key="1">
    <source>
        <dbReference type="ARBA" id="ARBA00004141"/>
    </source>
</evidence>
<name>A0A5B1LNC9_9ACTN</name>
<evidence type="ECO:0000256" key="9">
    <source>
        <dbReference type="ARBA" id="ARBA00023136"/>
    </source>
</evidence>
<feature type="transmembrane region" description="Helical" evidence="11">
    <location>
        <begin position="57"/>
        <end position="77"/>
    </location>
</feature>
<dbReference type="EMBL" id="VUJV01000001">
    <property type="protein sequence ID" value="KAA1421996.1"/>
    <property type="molecule type" value="Genomic_DNA"/>
</dbReference>
<feature type="transmembrane region" description="Helical" evidence="11">
    <location>
        <begin position="187"/>
        <end position="211"/>
    </location>
</feature>
<dbReference type="InterPro" id="IPR000568">
    <property type="entry name" value="ATP_synth_F0_asu"/>
</dbReference>
<dbReference type="GO" id="GO:0005886">
    <property type="term" value="C:plasma membrane"/>
    <property type="evidence" value="ECO:0007669"/>
    <property type="project" value="UniProtKB-SubCell"/>
</dbReference>
<evidence type="ECO:0000313" key="14">
    <source>
        <dbReference type="Proteomes" id="UP000325003"/>
    </source>
</evidence>
<keyword evidence="10 11" id="KW-0066">ATP synthesis</keyword>
<dbReference type="InterPro" id="IPR035908">
    <property type="entry name" value="F0_ATP_A_sf"/>
</dbReference>
<feature type="transmembrane region" description="Helical" evidence="11">
    <location>
        <begin position="89"/>
        <end position="108"/>
    </location>
</feature>
<evidence type="ECO:0000256" key="4">
    <source>
        <dbReference type="ARBA" id="ARBA00022547"/>
    </source>
</evidence>
<dbReference type="HAMAP" id="MF_01393">
    <property type="entry name" value="ATP_synth_a_bact"/>
    <property type="match status" value="1"/>
</dbReference>
<keyword evidence="5 11" id="KW-0812">Transmembrane</keyword>
<dbReference type="GO" id="GO:0046933">
    <property type="term" value="F:proton-transporting ATP synthase activity, rotational mechanism"/>
    <property type="evidence" value="ECO:0007669"/>
    <property type="project" value="UniProtKB-UniRule"/>
</dbReference>
<keyword evidence="8 11" id="KW-0406">Ion transport</keyword>
<keyword evidence="3 11" id="KW-0813">Transport</keyword>
<keyword evidence="14" id="KW-1185">Reference proteome</keyword>
<evidence type="ECO:0000256" key="5">
    <source>
        <dbReference type="ARBA" id="ARBA00022692"/>
    </source>
</evidence>
<comment type="subcellular location">
    <subcellularLocation>
        <location evidence="11 12">Cell membrane</location>
        <topology evidence="11 12">Multi-pass membrane protein</topology>
    </subcellularLocation>
    <subcellularLocation>
        <location evidence="1">Membrane</location>
        <topology evidence="1">Multi-pass membrane protein</topology>
    </subcellularLocation>
</comment>
<protein>
    <recommendedName>
        <fullName evidence="11 12">ATP synthase subunit a</fullName>
    </recommendedName>
    <alternativeName>
        <fullName evidence="11">ATP synthase F0 sector subunit a</fullName>
    </alternativeName>
    <alternativeName>
        <fullName evidence="11">F-ATPase subunit 6</fullName>
    </alternativeName>
</protein>
<reference evidence="13 14" key="1">
    <citation type="submission" date="2019-09" db="EMBL/GenBank/DDBJ databases">
        <title>Nocardioides panacisoli sp. nov., isolated from the soil of a ginseng field.</title>
        <authorList>
            <person name="Cho C."/>
        </authorList>
    </citation>
    <scope>NUCLEOTIDE SEQUENCE [LARGE SCALE GENOMIC DNA]</scope>
    <source>
        <strain evidence="13 14">BN130099</strain>
    </source>
</reference>
<evidence type="ECO:0000256" key="6">
    <source>
        <dbReference type="ARBA" id="ARBA00022781"/>
    </source>
</evidence>
<evidence type="ECO:0000256" key="11">
    <source>
        <dbReference type="HAMAP-Rule" id="MF_01393"/>
    </source>
</evidence>
<evidence type="ECO:0000256" key="10">
    <source>
        <dbReference type="ARBA" id="ARBA00023310"/>
    </source>
</evidence>
<dbReference type="Gene3D" id="1.20.120.220">
    <property type="entry name" value="ATP synthase, F0 complex, subunit A"/>
    <property type="match status" value="1"/>
</dbReference>
<dbReference type="AlphaFoldDB" id="A0A5B1LNC9"/>
<comment type="similarity">
    <text evidence="2 11 12">Belongs to the ATPase A chain family.</text>
</comment>
<dbReference type="GO" id="GO:0045259">
    <property type="term" value="C:proton-transporting ATP synthase complex"/>
    <property type="evidence" value="ECO:0007669"/>
    <property type="project" value="UniProtKB-KW"/>
</dbReference>
<keyword evidence="7 11" id="KW-1133">Transmembrane helix</keyword>
<keyword evidence="6 11" id="KW-0375">Hydrogen ion transport</keyword>
<evidence type="ECO:0000313" key="13">
    <source>
        <dbReference type="EMBL" id="KAA1421996.1"/>
    </source>
</evidence>
<dbReference type="Proteomes" id="UP000325003">
    <property type="component" value="Unassembled WGS sequence"/>
</dbReference>
<feature type="transmembrane region" description="Helical" evidence="11">
    <location>
        <begin position="153"/>
        <end position="175"/>
    </location>
</feature>
<gene>
    <name evidence="11 13" type="primary">atpB</name>
    <name evidence="13" type="ORF">F0U44_00365</name>
</gene>
<organism evidence="13 14">
    <name type="scientific">Nocardioides humilatus</name>
    <dbReference type="NCBI Taxonomy" id="2607660"/>
    <lineage>
        <taxon>Bacteria</taxon>
        <taxon>Bacillati</taxon>
        <taxon>Actinomycetota</taxon>
        <taxon>Actinomycetes</taxon>
        <taxon>Propionibacteriales</taxon>
        <taxon>Nocardioidaceae</taxon>
        <taxon>Nocardioides</taxon>
    </lineage>
</organism>
<evidence type="ECO:0000256" key="2">
    <source>
        <dbReference type="ARBA" id="ARBA00006810"/>
    </source>
</evidence>
<comment type="function">
    <text evidence="11 12">Key component of the proton channel; it plays a direct role in the translocation of protons across the membrane.</text>
</comment>
<comment type="caution">
    <text evidence="13">The sequence shown here is derived from an EMBL/GenBank/DDBJ whole genome shotgun (WGS) entry which is preliminary data.</text>
</comment>
<keyword evidence="11" id="KW-1003">Cell membrane</keyword>
<evidence type="ECO:0000256" key="7">
    <source>
        <dbReference type="ARBA" id="ARBA00022989"/>
    </source>
</evidence>
<dbReference type="PANTHER" id="PTHR11410">
    <property type="entry name" value="ATP SYNTHASE SUBUNIT A"/>
    <property type="match status" value="1"/>
</dbReference>
<dbReference type="PRINTS" id="PR00123">
    <property type="entry name" value="ATPASEA"/>
</dbReference>
<proteinExistence type="inferred from homology"/>
<dbReference type="Pfam" id="PF00119">
    <property type="entry name" value="ATP-synt_A"/>
    <property type="match status" value="1"/>
</dbReference>
<keyword evidence="4 11" id="KW-0138">CF(0)</keyword>
<evidence type="ECO:0000256" key="12">
    <source>
        <dbReference type="RuleBase" id="RU000483"/>
    </source>
</evidence>
<dbReference type="NCBIfam" id="TIGR01131">
    <property type="entry name" value="ATP_synt_6_or_A"/>
    <property type="match status" value="1"/>
</dbReference>
<sequence>MVQLVLAAILVFGFLFVAARRRALVPGKLQFAGEGAYGFVRNSVARDIIGGHDFQKFVPYLVTVFFFILVNNLFASIPFIQFPTFSRASMAYALAGMSWLVYNAVGVAKHGPLGYLKLQSVPSGVSPAMYPLLVPLEFFSNILVRPVTLALRLFCNMFAGHILLVLFATGGLYLIETASPVNVVAGSLAWVLAIAISFLEILVQFLQAYVFTLLNAMYIQGALADEH</sequence>
<feature type="transmembrane region" description="Helical" evidence="11">
    <location>
        <begin position="128"/>
        <end position="144"/>
    </location>
</feature>
<dbReference type="InterPro" id="IPR045083">
    <property type="entry name" value="ATP_synth_F0_asu_bact/mt"/>
</dbReference>